<accession>A0A2T2NSU6</accession>
<keyword evidence="4 6" id="KW-1133">Transmembrane helix</keyword>
<keyword evidence="5 6" id="KW-0472">Membrane</keyword>
<keyword evidence="2 6" id="KW-0812">Transmembrane</keyword>
<dbReference type="Pfam" id="PF11779">
    <property type="entry name" value="SPT_ssu-like"/>
    <property type="match status" value="1"/>
</dbReference>
<evidence type="ECO:0000256" key="1">
    <source>
        <dbReference type="ARBA" id="ARBA00004477"/>
    </source>
</evidence>
<dbReference type="Proteomes" id="UP000240883">
    <property type="component" value="Unassembled WGS sequence"/>
</dbReference>
<reference evidence="7 8" key="1">
    <citation type="journal article" date="2018" name="Front. Microbiol.">
        <title>Genome-Wide Analysis of Corynespora cassiicola Leaf Fall Disease Putative Effectors.</title>
        <authorList>
            <person name="Lopez D."/>
            <person name="Ribeiro S."/>
            <person name="Label P."/>
            <person name="Fumanal B."/>
            <person name="Venisse J.S."/>
            <person name="Kohler A."/>
            <person name="de Oliveira R.R."/>
            <person name="Labutti K."/>
            <person name="Lipzen A."/>
            <person name="Lail K."/>
            <person name="Bauer D."/>
            <person name="Ohm R.A."/>
            <person name="Barry K.W."/>
            <person name="Spatafora J."/>
            <person name="Grigoriev I.V."/>
            <person name="Martin F.M."/>
            <person name="Pujade-Renaud V."/>
        </authorList>
    </citation>
    <scope>NUCLEOTIDE SEQUENCE [LARGE SCALE GENOMIC DNA]</scope>
    <source>
        <strain evidence="7 8">Philippines</strain>
    </source>
</reference>
<dbReference type="OrthoDB" id="202672at2759"/>
<organism evidence="7 8">
    <name type="scientific">Corynespora cassiicola Philippines</name>
    <dbReference type="NCBI Taxonomy" id="1448308"/>
    <lineage>
        <taxon>Eukaryota</taxon>
        <taxon>Fungi</taxon>
        <taxon>Dikarya</taxon>
        <taxon>Ascomycota</taxon>
        <taxon>Pezizomycotina</taxon>
        <taxon>Dothideomycetes</taxon>
        <taxon>Pleosporomycetidae</taxon>
        <taxon>Pleosporales</taxon>
        <taxon>Corynesporascaceae</taxon>
        <taxon>Corynespora</taxon>
    </lineage>
</organism>
<dbReference type="GO" id="GO:0005789">
    <property type="term" value="C:endoplasmic reticulum membrane"/>
    <property type="evidence" value="ECO:0007669"/>
    <property type="project" value="UniProtKB-SubCell"/>
</dbReference>
<dbReference type="AlphaFoldDB" id="A0A2T2NSU6"/>
<feature type="transmembrane region" description="Helical" evidence="6">
    <location>
        <begin position="56"/>
        <end position="77"/>
    </location>
</feature>
<dbReference type="STRING" id="1448308.A0A2T2NSU6"/>
<evidence type="ECO:0000256" key="3">
    <source>
        <dbReference type="ARBA" id="ARBA00022824"/>
    </source>
</evidence>
<evidence type="ECO:0000256" key="5">
    <source>
        <dbReference type="ARBA" id="ARBA00023136"/>
    </source>
</evidence>
<dbReference type="InterPro" id="IPR024512">
    <property type="entry name" value="Ser_palmitoyltrfase_ssu-like"/>
</dbReference>
<evidence type="ECO:0000256" key="4">
    <source>
        <dbReference type="ARBA" id="ARBA00022989"/>
    </source>
</evidence>
<proteinExistence type="predicted"/>
<comment type="subcellular location">
    <subcellularLocation>
        <location evidence="1">Endoplasmic reticulum membrane</location>
        <topology evidence="1">Multi-pass membrane protein</topology>
    </subcellularLocation>
</comment>
<evidence type="ECO:0000256" key="6">
    <source>
        <dbReference type="SAM" id="Phobius"/>
    </source>
</evidence>
<keyword evidence="8" id="KW-1185">Reference proteome</keyword>
<dbReference type="EMBL" id="KZ678134">
    <property type="protein sequence ID" value="PSN68148.1"/>
    <property type="molecule type" value="Genomic_DNA"/>
</dbReference>
<evidence type="ECO:0000313" key="8">
    <source>
        <dbReference type="Proteomes" id="UP000240883"/>
    </source>
</evidence>
<gene>
    <name evidence="7" type="ORF">BS50DRAFT_492946</name>
</gene>
<name>A0A2T2NSU6_CORCC</name>
<sequence length="141" mass="15445">MLDSASVSTVVLLAAASALLLVTMLYPSSLLRWLQRKRYQYEVTFSLYMLTPTEKFIFNSVLFLLLSLFIIAASLYLPEHMVIIANRVFYYLAGDEARLSDAAPKPASQMLSSAATQLLGKEGLQAQGGALAGQGRAYMEA</sequence>
<evidence type="ECO:0000313" key="7">
    <source>
        <dbReference type="EMBL" id="PSN68148.1"/>
    </source>
</evidence>
<keyword evidence="3" id="KW-0256">Endoplasmic reticulum</keyword>
<evidence type="ECO:0000256" key="2">
    <source>
        <dbReference type="ARBA" id="ARBA00022692"/>
    </source>
</evidence>
<protein>
    <submittedName>
        <fullName evidence="7">Uncharacterized protein</fullName>
    </submittedName>
</protein>